<dbReference type="AlphaFoldDB" id="C6DBE1"/>
<dbReference type="KEGG" id="pct:PC1_2981"/>
<protein>
    <submittedName>
        <fullName evidence="1">Uncharacterized protein</fullName>
    </submittedName>
</protein>
<gene>
    <name evidence="1" type="ordered locus">PC1_2981</name>
</gene>
<dbReference type="EMBL" id="CP001657">
    <property type="protein sequence ID" value="ACT14004.1"/>
    <property type="molecule type" value="Genomic_DNA"/>
</dbReference>
<evidence type="ECO:0000313" key="2">
    <source>
        <dbReference type="Proteomes" id="UP000002736"/>
    </source>
</evidence>
<proteinExistence type="predicted"/>
<dbReference type="eggNOG" id="ENOG502ZYRP">
    <property type="taxonomic scope" value="Bacteria"/>
</dbReference>
<dbReference type="Proteomes" id="UP000002736">
    <property type="component" value="Chromosome"/>
</dbReference>
<sequence>MLIQKKRIRNIDKYIENFDGRNVYISHPLPDINKSESIGFTVNQSIGEEVLPQVIGAITRFNANGKSVPDKKAPKETAYRQISWTWKKWAGRDTEEVTETREIEYKRYKRIFTPPPSIELKIVENLQGEKLITSPILVLQDTNKEQITHCINLFLEIFGVCEIVDDKLNTIIKSNSIKLNWKLLPEGTYPWSTLGPKILSGLKIGGKGNAAVVEGRLELINSKQPDFVAVGKAGFHGYVIFGFTSKNIYILESSQCNNATYIFKNNWPQLSQLTKAEILDANLHHARIIHRRNWPAEIVQYLP</sequence>
<evidence type="ECO:0000313" key="1">
    <source>
        <dbReference type="EMBL" id="ACT14004.1"/>
    </source>
</evidence>
<name>C6DBE1_PECCP</name>
<dbReference type="OrthoDB" id="4775248at2"/>
<dbReference type="HOGENOM" id="CLU_078806_0_0_6"/>
<accession>C6DBE1</accession>
<reference evidence="1 2" key="1">
    <citation type="submission" date="2009-07" db="EMBL/GenBank/DDBJ databases">
        <title>Complete sequence of Pectobacterium carotovorum subsp. carotovorum PC1.</title>
        <authorList>
            <consortium name="US DOE Joint Genome Institute"/>
            <person name="Lucas S."/>
            <person name="Copeland A."/>
            <person name="Lapidus A."/>
            <person name="Glavina del Rio T."/>
            <person name="Tice H."/>
            <person name="Bruce D."/>
            <person name="Goodwin L."/>
            <person name="Pitluck S."/>
            <person name="Munk A.C."/>
            <person name="Brettin T."/>
            <person name="Detter J.C."/>
            <person name="Han C."/>
            <person name="Tapia R."/>
            <person name="Larimer F."/>
            <person name="Land M."/>
            <person name="Hauser L."/>
            <person name="Kyrpides N."/>
            <person name="Mikhailova N."/>
            <person name="Balakrishnan V."/>
            <person name="Glasner J."/>
            <person name="Perna N.T."/>
        </authorList>
    </citation>
    <scope>NUCLEOTIDE SEQUENCE [LARGE SCALE GENOMIC DNA]</scope>
    <source>
        <strain evidence="1 2">PC1</strain>
    </source>
</reference>
<organism evidence="1 2">
    <name type="scientific">Pectobacterium carotovorum subsp. carotovorum (strain PC1)</name>
    <dbReference type="NCBI Taxonomy" id="561230"/>
    <lineage>
        <taxon>Bacteria</taxon>
        <taxon>Pseudomonadati</taxon>
        <taxon>Pseudomonadota</taxon>
        <taxon>Gammaproteobacteria</taxon>
        <taxon>Enterobacterales</taxon>
        <taxon>Pectobacteriaceae</taxon>
        <taxon>Pectobacterium</taxon>
    </lineage>
</organism>
<dbReference type="RefSeq" id="WP_015841159.1">
    <property type="nucleotide sequence ID" value="NC_012917.1"/>
</dbReference>